<dbReference type="EMBL" id="AP019416">
    <property type="protein sequence ID" value="BBI51618.1"/>
    <property type="molecule type" value="Genomic_DNA"/>
</dbReference>
<keyword evidence="2" id="KW-1185">Reference proteome</keyword>
<proteinExistence type="predicted"/>
<gene>
    <name evidence="1" type="ORF">HORIV_40390</name>
</gene>
<name>A0ABM7GLT7_9GAMM</name>
<evidence type="ECO:0000313" key="1">
    <source>
        <dbReference type="EMBL" id="BBI51618.1"/>
    </source>
</evidence>
<accession>A0ABM7GLT7</accession>
<sequence>MLAPRAGSFIYTVELQLLDIEEENNSNSELELKVSLSRYVNSNLAIALARIYEKLIQMSMSLRLNC</sequence>
<organism evidence="1 2">
    <name type="scientific">Vreelandella olivaria</name>
    <dbReference type="NCBI Taxonomy" id="390919"/>
    <lineage>
        <taxon>Bacteria</taxon>
        <taxon>Pseudomonadati</taxon>
        <taxon>Pseudomonadota</taxon>
        <taxon>Gammaproteobacteria</taxon>
        <taxon>Oceanospirillales</taxon>
        <taxon>Halomonadaceae</taxon>
        <taxon>Vreelandella</taxon>
    </lineage>
</organism>
<reference evidence="2" key="1">
    <citation type="journal article" date="2019" name="Microbiol. Resour. Announc.">
        <title>Complete Genome Sequence of Halomonas olivaria, a Moderately Halophilic Bacterium Isolated from Olive Processing Effluents, Obtained by Nanopore Sequencing.</title>
        <authorList>
            <person name="Nagata S."/>
            <person name="Ii K.M."/>
            <person name="Tsukimi T."/>
            <person name="Miura M.C."/>
            <person name="Galipon J."/>
            <person name="Arakawa K."/>
        </authorList>
    </citation>
    <scope>NUCLEOTIDE SEQUENCE [LARGE SCALE GENOMIC DNA]</scope>
    <source>
        <strain evidence="2">TYRC17</strain>
    </source>
</reference>
<evidence type="ECO:0000313" key="2">
    <source>
        <dbReference type="Proteomes" id="UP000289555"/>
    </source>
</evidence>
<protein>
    <submittedName>
        <fullName evidence="1">Uncharacterized protein</fullName>
    </submittedName>
</protein>
<dbReference type="Proteomes" id="UP000289555">
    <property type="component" value="Chromosome"/>
</dbReference>